<dbReference type="InterPro" id="IPR027351">
    <property type="entry name" value="(+)RNA_virus_helicase_core_dom"/>
</dbReference>
<proteinExistence type="predicted"/>
<feature type="non-terminal residue" evidence="2">
    <location>
        <position position="1"/>
    </location>
</feature>
<protein>
    <submittedName>
        <fullName evidence="2">Triple gene block protein 1</fullName>
    </submittedName>
</protein>
<feature type="domain" description="(+)RNA virus helicase C-terminal" evidence="1">
    <location>
        <begin position="2"/>
        <end position="41"/>
    </location>
</feature>
<name>B5AZR4_9VIRU</name>
<accession>B5AZR4</accession>
<dbReference type="Gene3D" id="3.40.50.300">
    <property type="entry name" value="P-loop containing nucleotide triphosphate hydrolases"/>
    <property type="match status" value="1"/>
</dbReference>
<dbReference type="GO" id="GO:0005524">
    <property type="term" value="F:ATP binding"/>
    <property type="evidence" value="ECO:0007669"/>
    <property type="project" value="InterPro"/>
</dbReference>
<dbReference type="SUPFAM" id="SSF52540">
    <property type="entry name" value="P-loop containing nucleoside triphosphate hydrolases"/>
    <property type="match status" value="1"/>
</dbReference>
<dbReference type="InterPro" id="IPR027417">
    <property type="entry name" value="P-loop_NTPase"/>
</dbReference>
<reference evidence="2" key="1">
    <citation type="journal article" date="2008" name="Virus Genes">
        <title>Partial nucleotide sequence of a carlavirus from carrot (Daucus carota L.).</title>
        <authorList>
            <person name="Menzel W."/>
            <person name="Vetten H.-J."/>
        </authorList>
    </citation>
    <scope>NUCLEOTIDE SEQUENCE</scope>
</reference>
<evidence type="ECO:0000313" key="2">
    <source>
        <dbReference type="EMBL" id="ACG60021.1"/>
    </source>
</evidence>
<dbReference type="Pfam" id="PF01443">
    <property type="entry name" value="Viral_helicase1"/>
    <property type="match status" value="1"/>
</dbReference>
<evidence type="ECO:0000259" key="1">
    <source>
        <dbReference type="Pfam" id="PF01443"/>
    </source>
</evidence>
<dbReference type="EMBL" id="EU881919">
    <property type="protein sequence ID" value="ACG60021.1"/>
    <property type="molecule type" value="Genomic_RNA"/>
</dbReference>
<sequence length="52" mass="6046">FRGITCEVVTLLTSEETIPEDQRSEFYVALTRHREKLIILCPNAFFCASRQL</sequence>
<organism evidence="2">
    <name type="scientific">Carrot carlavirus WM-2008</name>
    <dbReference type="NCBI Taxonomy" id="552517"/>
    <lineage>
        <taxon>Viruses</taxon>
        <taxon>Riboviria</taxon>
        <taxon>Orthornavirae</taxon>
        <taxon>Kitrinoviricota</taxon>
        <taxon>Alsuviricetes</taxon>
        <taxon>Tymovirales</taxon>
        <taxon>Betaflexiviridae</taxon>
        <taxon>Quinvirinae</taxon>
        <taxon>Carlavirus</taxon>
    </lineage>
</organism>